<gene>
    <name evidence="3" type="primary">tolB</name>
    <name evidence="3" type="ORF">ERS672216_00016</name>
</gene>
<evidence type="ECO:0000256" key="2">
    <source>
        <dbReference type="SAM" id="SignalP"/>
    </source>
</evidence>
<keyword evidence="4" id="KW-1185">Reference proteome</keyword>
<name>A0A128E9T5_9BACT</name>
<dbReference type="OrthoDB" id="9815657at2"/>
<dbReference type="InterPro" id="IPR011659">
    <property type="entry name" value="WD40"/>
</dbReference>
<comment type="similarity">
    <text evidence="1">Belongs to the TolB family.</text>
</comment>
<proteinExistence type="inferred from homology"/>
<keyword evidence="2" id="KW-0732">Signal</keyword>
<dbReference type="Proteomes" id="UP000069632">
    <property type="component" value="Unassembled WGS sequence"/>
</dbReference>
<evidence type="ECO:0000313" key="4">
    <source>
        <dbReference type="Proteomes" id="UP000069632"/>
    </source>
</evidence>
<accession>A0A128E9T5</accession>
<dbReference type="PANTHER" id="PTHR36842:SF1">
    <property type="entry name" value="PROTEIN TOLB"/>
    <property type="match status" value="1"/>
</dbReference>
<feature type="signal peptide" evidence="2">
    <location>
        <begin position="1"/>
        <end position="18"/>
    </location>
</feature>
<evidence type="ECO:0000256" key="1">
    <source>
        <dbReference type="ARBA" id="ARBA00009820"/>
    </source>
</evidence>
<dbReference type="Gene3D" id="2.120.10.30">
    <property type="entry name" value="TolB, C-terminal domain"/>
    <property type="match status" value="1"/>
</dbReference>
<dbReference type="InterPro" id="IPR011042">
    <property type="entry name" value="6-blade_b-propeller_TolB-like"/>
</dbReference>
<sequence length="415" mass="46096">MKKIFLIFSFCLALFADDATTTIVNQGVSLPKIVVQDASNLSDVNLQNQFFKLMVGDLKVGATFEVDSSYYQSSYDGDYTTNLASTPALIVRYEVSGSKNSSMSLKTKVLNATNGSVVYESKFDMQDGNKFPFLAHRVVAEIVKSLGYSDVDWMNKMILFSRYTSAKTSEILIADYTLTYQKSVVNGGLNIFPKWAGAAQEAFYYTTYINGNIPTIYKYNLSNGGKSQIFTGRGMTIASDVSLDGSKLLITDAPEEQADIFIYDMRSRSKTKVTNYPGIDVNGNFVDNDSRVVFVSDRLGYPNIFAQDIGSGNVEQMVFHGKNNNSISTNGSYIVYSSRESNGEFNIYMISTQTDYIRQLTAGGKNMFPRFSSDGGSIIYIKDSGYQSAVGIIRVNENRSFQFPLKIGKIQSLDW</sequence>
<dbReference type="NCBIfam" id="NF003124">
    <property type="entry name" value="PRK04043.1"/>
    <property type="match status" value="1"/>
</dbReference>
<dbReference type="AlphaFoldDB" id="A0A128E9T5"/>
<reference evidence="3 4" key="1">
    <citation type="submission" date="2016-02" db="EMBL/GenBank/DDBJ databases">
        <authorList>
            <consortium name="Pathogen Informatics"/>
        </authorList>
    </citation>
    <scope>NUCLEOTIDE SEQUENCE [LARGE SCALE GENOMIC DNA]</scope>
    <source>
        <strain evidence="3 4">RC20</strain>
    </source>
</reference>
<dbReference type="RefSeq" id="WP_075539814.1">
    <property type="nucleotide sequence ID" value="NZ_CP053844.1"/>
</dbReference>
<dbReference type="EMBL" id="FIZP01000001">
    <property type="protein sequence ID" value="CZE45754.1"/>
    <property type="molecule type" value="Genomic_DNA"/>
</dbReference>
<evidence type="ECO:0000313" key="3">
    <source>
        <dbReference type="EMBL" id="CZE45754.1"/>
    </source>
</evidence>
<protein>
    <submittedName>
        <fullName evidence="3">Translocation protein TolB</fullName>
    </submittedName>
</protein>
<feature type="chain" id="PRO_5007281444" evidence="2">
    <location>
        <begin position="19"/>
        <end position="415"/>
    </location>
</feature>
<dbReference type="SUPFAM" id="SSF69304">
    <property type="entry name" value="Tricorn protease N-terminal domain"/>
    <property type="match status" value="1"/>
</dbReference>
<organism evidence="3 4">
    <name type="scientific">Campylobacter geochelonis</name>
    <dbReference type="NCBI Taxonomy" id="1780362"/>
    <lineage>
        <taxon>Bacteria</taxon>
        <taxon>Pseudomonadati</taxon>
        <taxon>Campylobacterota</taxon>
        <taxon>Epsilonproteobacteria</taxon>
        <taxon>Campylobacterales</taxon>
        <taxon>Campylobacteraceae</taxon>
        <taxon>Campylobacter</taxon>
    </lineage>
</organism>
<dbReference type="Pfam" id="PF07676">
    <property type="entry name" value="PD40"/>
    <property type="match status" value="3"/>
</dbReference>
<dbReference type="PANTHER" id="PTHR36842">
    <property type="entry name" value="PROTEIN TOLB HOMOLOG"/>
    <property type="match status" value="1"/>
</dbReference>